<accession>A0A0N4VM47</accession>
<evidence type="ECO:0000313" key="3">
    <source>
        <dbReference type="Proteomes" id="UP000274131"/>
    </source>
</evidence>
<dbReference type="OrthoDB" id="10068552at2759"/>
<name>A0A0N4VM47_ENTVE</name>
<dbReference type="WBParaSite" id="EVEC_0001199801-mRNA-1">
    <property type="protein sequence ID" value="EVEC_0001199801-mRNA-1"/>
    <property type="gene ID" value="EVEC_0001199801"/>
</dbReference>
<dbReference type="Proteomes" id="UP000274131">
    <property type="component" value="Unassembled WGS sequence"/>
</dbReference>
<keyword evidence="3" id="KW-1185">Reference proteome</keyword>
<evidence type="ECO:0000313" key="2">
    <source>
        <dbReference type="EMBL" id="VDD96494.1"/>
    </source>
</evidence>
<feature type="transmembrane region" description="Helical" evidence="1">
    <location>
        <begin position="114"/>
        <end position="137"/>
    </location>
</feature>
<keyword evidence="1" id="KW-1133">Transmembrane helix</keyword>
<dbReference type="EMBL" id="UXUI01011762">
    <property type="protein sequence ID" value="VDD96494.1"/>
    <property type="molecule type" value="Genomic_DNA"/>
</dbReference>
<keyword evidence="1" id="KW-0812">Transmembrane</keyword>
<dbReference type="AlphaFoldDB" id="A0A0N4VM47"/>
<sequence>MQSILFRIPIRHCGTKITRNSQNIIDSIENKIYVQMDKETRSVCDRQYSLMCQLRPGSDFETGSYIPRSYEGISTGTDRKRRELFQRKNGMQRILKIVNINLLMRYSVDHYPKAVSTASLFLGYFFYVLSITEIFNLSESRKISKKKFSNFAV</sequence>
<evidence type="ECO:0000313" key="4">
    <source>
        <dbReference type="WBParaSite" id="EVEC_0001199801-mRNA-1"/>
    </source>
</evidence>
<gene>
    <name evidence="2" type="ORF">EVEC_LOCUS11245</name>
</gene>
<reference evidence="2 3" key="2">
    <citation type="submission" date="2018-10" db="EMBL/GenBank/DDBJ databases">
        <authorList>
            <consortium name="Pathogen Informatics"/>
        </authorList>
    </citation>
    <scope>NUCLEOTIDE SEQUENCE [LARGE SCALE GENOMIC DNA]</scope>
</reference>
<keyword evidence="1" id="KW-0472">Membrane</keyword>
<proteinExistence type="predicted"/>
<dbReference type="STRING" id="51028.A0A0N4VM47"/>
<reference evidence="4" key="1">
    <citation type="submission" date="2017-02" db="UniProtKB">
        <authorList>
            <consortium name="WormBaseParasite"/>
        </authorList>
    </citation>
    <scope>IDENTIFICATION</scope>
</reference>
<protein>
    <submittedName>
        <fullName evidence="4">ZP domain-containing protein</fullName>
    </submittedName>
</protein>
<evidence type="ECO:0000256" key="1">
    <source>
        <dbReference type="SAM" id="Phobius"/>
    </source>
</evidence>
<organism evidence="4">
    <name type="scientific">Enterobius vermicularis</name>
    <name type="common">Human pinworm</name>
    <dbReference type="NCBI Taxonomy" id="51028"/>
    <lineage>
        <taxon>Eukaryota</taxon>
        <taxon>Metazoa</taxon>
        <taxon>Ecdysozoa</taxon>
        <taxon>Nematoda</taxon>
        <taxon>Chromadorea</taxon>
        <taxon>Rhabditida</taxon>
        <taxon>Spirurina</taxon>
        <taxon>Oxyuridomorpha</taxon>
        <taxon>Oxyuroidea</taxon>
        <taxon>Oxyuridae</taxon>
        <taxon>Enterobius</taxon>
    </lineage>
</organism>